<reference evidence="4 5" key="1">
    <citation type="submission" date="2021-06" db="EMBL/GenBank/DDBJ databases">
        <title>Caerostris extrusa draft genome.</title>
        <authorList>
            <person name="Kono N."/>
            <person name="Arakawa K."/>
        </authorList>
    </citation>
    <scope>NUCLEOTIDE SEQUENCE [LARGE SCALE GENOMIC DNA]</scope>
</reference>
<dbReference type="Gene3D" id="2.10.25.10">
    <property type="entry name" value="Laminin"/>
    <property type="match status" value="3"/>
</dbReference>
<sequence>MNGSKPGFKKYRNFFLSSLSMRETFEEVLFCKVHCQCPPNEIEEECVDFCNTCEDEGPCLDVCIPGCNCQPGFLRNAEGSCVPWQMCRSSKEKCPPNERFHPCSGGCQKNCSNYNDLLMCPAACVPGCICEDGFVRGPDKKCIKPDRCPSLVTKPPIHIFHQIARTSCPSNEEMSRCSALCQRSCANFKDSNPFCPKVCVPGCVCKTGMVRGPQRTCIHPQQCPLWNVTTKKPSSKVTVERVYPPEQKYRRCDSYCPIPNRPRLRCPKICLTKVGPPAYEVLHKVNRTRIALPARPWHIRP</sequence>
<evidence type="ECO:0000256" key="2">
    <source>
        <dbReference type="ARBA" id="ARBA00023157"/>
    </source>
</evidence>
<dbReference type="InterPro" id="IPR002919">
    <property type="entry name" value="TIL_dom"/>
</dbReference>
<dbReference type="CDD" id="cd19941">
    <property type="entry name" value="TIL"/>
    <property type="match status" value="3"/>
</dbReference>
<name>A0AAV4VDC6_CAEEX</name>
<comment type="caution">
    <text evidence="4">The sequence shown here is derived from an EMBL/GenBank/DDBJ whole genome shotgun (WGS) entry which is preliminary data.</text>
</comment>
<proteinExistence type="predicted"/>
<dbReference type="InterPro" id="IPR051368">
    <property type="entry name" value="SerProtInhib-TIL_Domain"/>
</dbReference>
<dbReference type="InterPro" id="IPR036084">
    <property type="entry name" value="Ser_inhib-like_sf"/>
</dbReference>
<evidence type="ECO:0000313" key="5">
    <source>
        <dbReference type="Proteomes" id="UP001054945"/>
    </source>
</evidence>
<evidence type="ECO:0000313" key="4">
    <source>
        <dbReference type="EMBL" id="GIY67874.1"/>
    </source>
</evidence>
<feature type="domain" description="TIL" evidence="3">
    <location>
        <begin position="94"/>
        <end position="148"/>
    </location>
</feature>
<dbReference type="Proteomes" id="UP001054945">
    <property type="component" value="Unassembled WGS sequence"/>
</dbReference>
<dbReference type="EMBL" id="BPLR01014290">
    <property type="protein sequence ID" value="GIY67874.1"/>
    <property type="molecule type" value="Genomic_DNA"/>
</dbReference>
<dbReference type="PANTHER" id="PTHR23259:SF82">
    <property type="entry name" value="SERINE PROTEASE INHIBITOR 1 PROTEIN"/>
    <property type="match status" value="1"/>
</dbReference>
<keyword evidence="5" id="KW-1185">Reference proteome</keyword>
<accession>A0AAV4VDC6</accession>
<dbReference type="GO" id="GO:0030414">
    <property type="term" value="F:peptidase inhibitor activity"/>
    <property type="evidence" value="ECO:0007669"/>
    <property type="project" value="UniProtKB-KW"/>
</dbReference>
<feature type="domain" description="TIL" evidence="3">
    <location>
        <begin position="37"/>
        <end position="87"/>
    </location>
</feature>
<dbReference type="PANTHER" id="PTHR23259">
    <property type="entry name" value="RIDDLE"/>
    <property type="match status" value="1"/>
</dbReference>
<dbReference type="Pfam" id="PF01826">
    <property type="entry name" value="TIL"/>
    <property type="match status" value="3"/>
</dbReference>
<feature type="domain" description="TIL" evidence="3">
    <location>
        <begin position="168"/>
        <end position="223"/>
    </location>
</feature>
<evidence type="ECO:0000256" key="1">
    <source>
        <dbReference type="ARBA" id="ARBA00022690"/>
    </source>
</evidence>
<organism evidence="4 5">
    <name type="scientific">Caerostris extrusa</name>
    <name type="common">Bark spider</name>
    <name type="synonym">Caerostris bankana</name>
    <dbReference type="NCBI Taxonomy" id="172846"/>
    <lineage>
        <taxon>Eukaryota</taxon>
        <taxon>Metazoa</taxon>
        <taxon>Ecdysozoa</taxon>
        <taxon>Arthropoda</taxon>
        <taxon>Chelicerata</taxon>
        <taxon>Arachnida</taxon>
        <taxon>Araneae</taxon>
        <taxon>Araneomorphae</taxon>
        <taxon>Entelegynae</taxon>
        <taxon>Araneoidea</taxon>
        <taxon>Araneidae</taxon>
        <taxon>Caerostris</taxon>
    </lineage>
</organism>
<gene>
    <name evidence="4" type="ORF">CEXT_6081</name>
</gene>
<evidence type="ECO:0000259" key="3">
    <source>
        <dbReference type="Pfam" id="PF01826"/>
    </source>
</evidence>
<dbReference type="AlphaFoldDB" id="A0AAV4VDC6"/>
<keyword evidence="2" id="KW-1015">Disulfide bond</keyword>
<keyword evidence="1" id="KW-0646">Protease inhibitor</keyword>
<protein>
    <recommendedName>
        <fullName evidence="3">TIL domain-containing protein</fullName>
    </recommendedName>
</protein>
<dbReference type="SUPFAM" id="SSF57567">
    <property type="entry name" value="Serine protease inhibitors"/>
    <property type="match status" value="3"/>
</dbReference>